<dbReference type="PANTHER" id="PTHR40267">
    <property type="entry name" value="BLR3294 PROTEIN"/>
    <property type="match status" value="1"/>
</dbReference>
<accession>A0A382SBC8</accession>
<proteinExistence type="predicted"/>
<dbReference type="Pfam" id="PF17645">
    <property type="entry name" value="Amdase"/>
    <property type="match status" value="1"/>
</dbReference>
<reference evidence="1" key="1">
    <citation type="submission" date="2018-05" db="EMBL/GenBank/DDBJ databases">
        <authorList>
            <person name="Lanie J.A."/>
            <person name="Ng W.-L."/>
            <person name="Kazmierczak K.M."/>
            <person name="Andrzejewski T.M."/>
            <person name="Davidsen T.M."/>
            <person name="Wayne K.J."/>
            <person name="Tettelin H."/>
            <person name="Glass J.I."/>
            <person name="Rusch D."/>
            <person name="Podicherti R."/>
            <person name="Tsui H.-C.T."/>
            <person name="Winkler M.E."/>
        </authorList>
    </citation>
    <scope>NUCLEOTIDE SEQUENCE</scope>
</reference>
<dbReference type="PANTHER" id="PTHR40267:SF1">
    <property type="entry name" value="BLR3294 PROTEIN"/>
    <property type="match status" value="1"/>
</dbReference>
<dbReference type="EMBL" id="UINC01127374">
    <property type="protein sequence ID" value="SVD06448.1"/>
    <property type="molecule type" value="Genomic_DNA"/>
</dbReference>
<dbReference type="InterPro" id="IPR026286">
    <property type="entry name" value="MaiA/AMDase"/>
</dbReference>
<evidence type="ECO:0008006" key="2">
    <source>
        <dbReference type="Google" id="ProtNLM"/>
    </source>
</evidence>
<dbReference type="InterPro" id="IPR053714">
    <property type="entry name" value="Iso_Racemase_Enz_sf"/>
</dbReference>
<evidence type="ECO:0000313" key="1">
    <source>
        <dbReference type="EMBL" id="SVD06448.1"/>
    </source>
</evidence>
<feature type="non-terminal residue" evidence="1">
    <location>
        <position position="1"/>
    </location>
</feature>
<gene>
    <name evidence="1" type="ORF">METZ01_LOCUS359302</name>
</gene>
<name>A0A382SBC8_9ZZZZ</name>
<protein>
    <recommendedName>
        <fullName evidence="2">Asp/Glu racemase</fullName>
    </recommendedName>
</protein>
<dbReference type="AlphaFoldDB" id="A0A382SBC8"/>
<dbReference type="Gene3D" id="3.40.50.12500">
    <property type="match status" value="1"/>
</dbReference>
<sequence length="192" mass="20086">VKELPFDTDAGFGSRARIGLVVLENDQTVEAELATLWPEGVAAFATRIPMEDRVTVESLLAMETRIPEAAGLLPEIMGFDVIGYGCTSAATLIGEERVSAALHRAHPEVPNTNPISAVLAAMKALGARRIAVITPYNAEVTSGIVSLLEDRGLDVAAAGSFLEESDATVARITEAAVADAVREMVANSAGDP</sequence>
<feature type="non-terminal residue" evidence="1">
    <location>
        <position position="192"/>
    </location>
</feature>
<organism evidence="1">
    <name type="scientific">marine metagenome</name>
    <dbReference type="NCBI Taxonomy" id="408172"/>
    <lineage>
        <taxon>unclassified sequences</taxon>
        <taxon>metagenomes</taxon>
        <taxon>ecological metagenomes</taxon>
    </lineage>
</organism>